<organism evidence="4 5">
    <name type="scientific">Cannabis sativa</name>
    <name type="common">Hemp</name>
    <name type="synonym">Marijuana</name>
    <dbReference type="NCBI Taxonomy" id="3483"/>
    <lineage>
        <taxon>Eukaryota</taxon>
        <taxon>Viridiplantae</taxon>
        <taxon>Streptophyta</taxon>
        <taxon>Embryophyta</taxon>
        <taxon>Tracheophyta</taxon>
        <taxon>Spermatophyta</taxon>
        <taxon>Magnoliopsida</taxon>
        <taxon>eudicotyledons</taxon>
        <taxon>Gunneridae</taxon>
        <taxon>Pentapetalae</taxon>
        <taxon>rosids</taxon>
        <taxon>fabids</taxon>
        <taxon>Rosales</taxon>
        <taxon>Cannabaceae</taxon>
        <taxon>Cannabis</taxon>
    </lineage>
</organism>
<evidence type="ECO:0000313" key="4">
    <source>
        <dbReference type="EMBL" id="KAF4391556.1"/>
    </source>
</evidence>
<dbReference type="InterPro" id="IPR005162">
    <property type="entry name" value="Retrotrans_gag_dom"/>
</dbReference>
<feature type="transmembrane region" description="Helical" evidence="2">
    <location>
        <begin position="49"/>
        <end position="66"/>
    </location>
</feature>
<keyword evidence="2" id="KW-0812">Transmembrane</keyword>
<dbReference type="Pfam" id="PF03732">
    <property type="entry name" value="Retrotrans_gag"/>
    <property type="match status" value="1"/>
</dbReference>
<feature type="compositionally biased region" description="Polar residues" evidence="1">
    <location>
        <begin position="338"/>
        <end position="354"/>
    </location>
</feature>
<dbReference type="Proteomes" id="UP000583929">
    <property type="component" value="Unassembled WGS sequence"/>
</dbReference>
<feature type="region of interest" description="Disordered" evidence="1">
    <location>
        <begin position="276"/>
        <end position="354"/>
    </location>
</feature>
<keyword evidence="2" id="KW-1133">Transmembrane helix</keyword>
<dbReference type="AlphaFoldDB" id="A0A7J6H8F7"/>
<protein>
    <recommendedName>
        <fullName evidence="3">Retrotransposon gag domain-containing protein</fullName>
    </recommendedName>
</protein>
<comment type="caution">
    <text evidence="4">The sequence shown here is derived from an EMBL/GenBank/DDBJ whole genome shotgun (WGS) entry which is preliminary data.</text>
</comment>
<evidence type="ECO:0000256" key="2">
    <source>
        <dbReference type="SAM" id="Phobius"/>
    </source>
</evidence>
<feature type="compositionally biased region" description="Acidic residues" evidence="1">
    <location>
        <begin position="322"/>
        <end position="332"/>
    </location>
</feature>
<evidence type="ECO:0000313" key="5">
    <source>
        <dbReference type="Proteomes" id="UP000583929"/>
    </source>
</evidence>
<feature type="region of interest" description="Disordered" evidence="1">
    <location>
        <begin position="106"/>
        <end position="138"/>
    </location>
</feature>
<name>A0A7J6H8F7_CANSA</name>
<feature type="domain" description="Retrotransposon gag" evidence="3">
    <location>
        <begin position="179"/>
        <end position="245"/>
    </location>
</feature>
<gene>
    <name evidence="4" type="ORF">G4B88_030707</name>
</gene>
<evidence type="ECO:0000256" key="1">
    <source>
        <dbReference type="SAM" id="MobiDB-lite"/>
    </source>
</evidence>
<proteinExistence type="predicted"/>
<accession>A0A7J6H8F7</accession>
<evidence type="ECO:0000259" key="3">
    <source>
        <dbReference type="Pfam" id="PF03732"/>
    </source>
</evidence>
<dbReference type="EMBL" id="JAATIQ010000058">
    <property type="protein sequence ID" value="KAF4391556.1"/>
    <property type="molecule type" value="Genomic_DNA"/>
</dbReference>
<reference evidence="4 5" key="1">
    <citation type="journal article" date="2020" name="bioRxiv">
        <title>Sequence and annotation of 42 cannabis genomes reveals extensive copy number variation in cannabinoid synthesis and pathogen resistance genes.</title>
        <authorList>
            <person name="Mckernan K.J."/>
            <person name="Helbert Y."/>
            <person name="Kane L.T."/>
            <person name="Ebling H."/>
            <person name="Zhang L."/>
            <person name="Liu B."/>
            <person name="Eaton Z."/>
            <person name="Mclaughlin S."/>
            <person name="Kingan S."/>
            <person name="Baybayan P."/>
            <person name="Concepcion G."/>
            <person name="Jordan M."/>
            <person name="Riva A."/>
            <person name="Barbazuk W."/>
            <person name="Harkins T."/>
        </authorList>
    </citation>
    <scope>NUCLEOTIDE SEQUENCE [LARGE SCALE GENOMIC DNA]</scope>
    <source>
        <strain evidence="5">cv. Jamaican Lion 4</strain>
        <tissue evidence="4">Leaf</tissue>
    </source>
</reference>
<keyword evidence="2" id="KW-0472">Membrane</keyword>
<feature type="compositionally biased region" description="Pro residues" evidence="1">
    <location>
        <begin position="294"/>
        <end position="308"/>
    </location>
</feature>
<sequence length="354" mass="39222">MLKQRKEVAQLEEERAAHEDSSELNEGVIGVQEQTGAKFVEIGLVSKKACFVSLVLSLTSIFFLMMKNEEIAQLFQNMSKELDLKLGQRANLQMEKLRALLDERLSQVSPPPSPGQGVDNSSSIPLPHRSGGSRSDAEHECREVNSILKSLRVKTVGGCFSLRRSTINLVSMDGEGGGFVDWDAFIRALRLRFGASIYDDPLGQIAKLTQTGRVSQFREEFEELMTKITGVPDQMLLNFFVWGLKLEIRRELLISRPCDLADAMAKAQLFEDRNDDMLTRSRTSNTRSGWVPKPSLPSGPPSSGPSSPPSSTNTSRPHSEAEEIVEADDNQVDEVSLNALSNSSNPRIFQIQAK</sequence>
<keyword evidence="5" id="KW-1185">Reference proteome</keyword>